<dbReference type="EMBL" id="JAAOZD010000002">
    <property type="protein sequence ID" value="NIJ00775.1"/>
    <property type="molecule type" value="Genomic_DNA"/>
</dbReference>
<feature type="domain" description="AAA+ ATPase" evidence="4">
    <location>
        <begin position="1"/>
        <end position="174"/>
    </location>
</feature>
<dbReference type="Proteomes" id="UP000802392">
    <property type="component" value="Unassembled WGS sequence"/>
</dbReference>
<dbReference type="SMART" id="SM00382">
    <property type="entry name" value="AAA"/>
    <property type="match status" value="1"/>
</dbReference>
<protein>
    <submittedName>
        <fullName evidence="5">ABC-type multidrug transport system ATPase subunit</fullName>
    </submittedName>
</protein>
<dbReference type="InterPro" id="IPR003439">
    <property type="entry name" value="ABC_transporter-like_ATP-bd"/>
</dbReference>
<keyword evidence="2" id="KW-0547">Nucleotide-binding</keyword>
<evidence type="ECO:0000256" key="2">
    <source>
        <dbReference type="ARBA" id="ARBA00022741"/>
    </source>
</evidence>
<keyword evidence="1" id="KW-0813">Transport</keyword>
<evidence type="ECO:0000256" key="3">
    <source>
        <dbReference type="ARBA" id="ARBA00022840"/>
    </source>
</evidence>
<proteinExistence type="predicted"/>
<dbReference type="PANTHER" id="PTHR42939">
    <property type="entry name" value="ABC TRANSPORTER ATP-BINDING PROTEIN ALBC-RELATED"/>
    <property type="match status" value="1"/>
</dbReference>
<evidence type="ECO:0000259" key="4">
    <source>
        <dbReference type="SMART" id="SM00382"/>
    </source>
</evidence>
<dbReference type="Pfam" id="PF00005">
    <property type="entry name" value="ABC_tran"/>
    <property type="match status" value="1"/>
</dbReference>
<dbReference type="InterPro" id="IPR027417">
    <property type="entry name" value="P-loop_NTPase"/>
</dbReference>
<keyword evidence="3" id="KW-0067">ATP-binding</keyword>
<comment type="caution">
    <text evidence="5">The sequence shown here is derived from an EMBL/GenBank/DDBJ whole genome shotgun (WGS) entry which is preliminary data.</text>
</comment>
<dbReference type="PANTHER" id="PTHR42939:SF1">
    <property type="entry name" value="ABC TRANSPORTER ATP-BINDING PROTEIN ALBC-RELATED"/>
    <property type="match status" value="1"/>
</dbReference>
<reference evidence="5 6" key="1">
    <citation type="submission" date="2020-03" db="EMBL/GenBank/DDBJ databases">
        <title>Genomic Encyclopedia of Type Strains, Phase III (KMG-III): the genomes of soil and plant-associated and newly described type strains.</title>
        <authorList>
            <person name="Whitman W."/>
        </authorList>
    </citation>
    <scope>NUCLEOTIDE SEQUENCE [LARGE SCALE GENOMIC DNA]</scope>
    <source>
        <strain evidence="5 6">CECT 4207</strain>
    </source>
</reference>
<evidence type="ECO:0000313" key="6">
    <source>
        <dbReference type="Proteomes" id="UP000802392"/>
    </source>
</evidence>
<dbReference type="Gene3D" id="3.40.50.300">
    <property type="entry name" value="P-loop containing nucleotide triphosphate hydrolases"/>
    <property type="match status" value="1"/>
</dbReference>
<name>A0ABX0THU3_9MICC</name>
<evidence type="ECO:0000256" key="1">
    <source>
        <dbReference type="ARBA" id="ARBA00022448"/>
    </source>
</evidence>
<dbReference type="SUPFAM" id="SSF52540">
    <property type="entry name" value="P-loop containing nucleoside triphosphate hydrolases"/>
    <property type="match status" value="1"/>
</dbReference>
<gene>
    <name evidence="5" type="ORF">FHR86_001088</name>
</gene>
<sequence length="177" mass="19274">MILGDNGAGKTTLLKGLARLVRRKGDITWNNSPLTDQVAVAFDDNSIHERLTGLQNLSILLDIPPSQLGKHAVVKDFLPADVLRKKTSSYSLGQRKKLKLAAAFSAKQPCILLDEPLSGLDDVGRLAFRRALDSAAVSSCVVIAEHDRAFYGDLTSAAYLLRRGKVVRLHDQPESEA</sequence>
<evidence type="ECO:0000313" key="5">
    <source>
        <dbReference type="EMBL" id="NIJ00775.1"/>
    </source>
</evidence>
<dbReference type="InterPro" id="IPR003593">
    <property type="entry name" value="AAA+_ATPase"/>
</dbReference>
<dbReference type="InterPro" id="IPR051782">
    <property type="entry name" value="ABC_Transporter_VariousFunc"/>
</dbReference>
<accession>A0ABX0THU3</accession>
<organism evidence="5 6">
    <name type="scientific">Paenarthrobacter ilicis</name>
    <dbReference type="NCBI Taxonomy" id="43665"/>
    <lineage>
        <taxon>Bacteria</taxon>
        <taxon>Bacillati</taxon>
        <taxon>Actinomycetota</taxon>
        <taxon>Actinomycetes</taxon>
        <taxon>Micrococcales</taxon>
        <taxon>Micrococcaceae</taxon>
        <taxon>Paenarthrobacter</taxon>
    </lineage>
</organism>
<keyword evidence="6" id="KW-1185">Reference proteome</keyword>